<dbReference type="AlphaFoldDB" id="A0AAD8UQN4"/>
<keyword evidence="1" id="KW-0696">RNA-directed RNA polymerase</keyword>
<dbReference type="EC" id="2.7.7.48" evidence="1"/>
<protein>
    <recommendedName>
        <fullName evidence="1">RNA-dependent RNA polymerase</fullName>
        <ecNumber evidence="1">2.7.7.48</ecNumber>
    </recommendedName>
</protein>
<dbReference type="GO" id="GO:0031380">
    <property type="term" value="C:nuclear RNA-directed RNA polymerase complex"/>
    <property type="evidence" value="ECO:0007669"/>
    <property type="project" value="TreeGrafter"/>
</dbReference>
<dbReference type="InterPro" id="IPR007855">
    <property type="entry name" value="RDRP"/>
</dbReference>
<evidence type="ECO:0000313" key="4">
    <source>
        <dbReference type="Proteomes" id="UP001244207"/>
    </source>
</evidence>
<dbReference type="RefSeq" id="XP_060368266.1">
    <property type="nucleotide sequence ID" value="XM_060507537.1"/>
</dbReference>
<accession>A0AAD8UQN4</accession>
<evidence type="ECO:0000259" key="2">
    <source>
        <dbReference type="Pfam" id="PF05183"/>
    </source>
</evidence>
<keyword evidence="1" id="KW-0694">RNA-binding</keyword>
<dbReference type="Proteomes" id="UP001244207">
    <property type="component" value="Unassembled WGS sequence"/>
</dbReference>
<dbReference type="GO" id="GO:0003723">
    <property type="term" value="F:RNA binding"/>
    <property type="evidence" value="ECO:0007669"/>
    <property type="project" value="UniProtKB-KW"/>
</dbReference>
<comment type="catalytic activity">
    <reaction evidence="1">
        <text>RNA(n) + a ribonucleoside 5'-triphosphate = RNA(n+1) + diphosphate</text>
        <dbReference type="Rhea" id="RHEA:21248"/>
        <dbReference type="Rhea" id="RHEA-COMP:14527"/>
        <dbReference type="Rhea" id="RHEA-COMP:17342"/>
        <dbReference type="ChEBI" id="CHEBI:33019"/>
        <dbReference type="ChEBI" id="CHEBI:61557"/>
        <dbReference type="ChEBI" id="CHEBI:140395"/>
        <dbReference type="EC" id="2.7.7.48"/>
    </reaction>
</comment>
<comment type="similarity">
    <text evidence="1">Belongs to the RdRP family.</text>
</comment>
<dbReference type="PANTHER" id="PTHR23079:SF55">
    <property type="entry name" value="RNA-DIRECTED RNA POLYMERASE"/>
    <property type="match status" value="1"/>
</dbReference>
<gene>
    <name evidence="3" type="ORF">BDZ83DRAFT_609507</name>
</gene>
<keyword evidence="4" id="KW-1185">Reference proteome</keyword>
<dbReference type="GO" id="GO:0030422">
    <property type="term" value="P:siRNA processing"/>
    <property type="evidence" value="ECO:0007669"/>
    <property type="project" value="TreeGrafter"/>
</dbReference>
<keyword evidence="1" id="KW-0548">Nucleotidyltransferase</keyword>
<dbReference type="EMBL" id="JAHMHS010000018">
    <property type="protein sequence ID" value="KAK1728211.1"/>
    <property type="molecule type" value="Genomic_DNA"/>
</dbReference>
<name>A0AAD8UQN4_GLOAC</name>
<evidence type="ECO:0000313" key="3">
    <source>
        <dbReference type="EMBL" id="KAK1728211.1"/>
    </source>
</evidence>
<reference evidence="3" key="1">
    <citation type="submission" date="2021-12" db="EMBL/GenBank/DDBJ databases">
        <title>Comparative genomics, transcriptomics and evolutionary studies reveal genomic signatures of adaptation to plant cell wall in hemibiotrophic fungi.</title>
        <authorList>
            <consortium name="DOE Joint Genome Institute"/>
            <person name="Baroncelli R."/>
            <person name="Diaz J.F."/>
            <person name="Benocci T."/>
            <person name="Peng M."/>
            <person name="Battaglia E."/>
            <person name="Haridas S."/>
            <person name="Andreopoulos W."/>
            <person name="Labutti K."/>
            <person name="Pangilinan J."/>
            <person name="Floch G.L."/>
            <person name="Makela M.R."/>
            <person name="Henrissat B."/>
            <person name="Grigoriev I.V."/>
            <person name="Crouch J.A."/>
            <person name="De Vries R.P."/>
            <person name="Sukno S.A."/>
            <person name="Thon M.R."/>
        </authorList>
    </citation>
    <scope>NUCLEOTIDE SEQUENCE</scope>
    <source>
        <strain evidence="3">CBS 112980</strain>
    </source>
</reference>
<keyword evidence="1" id="KW-0808">Transferase</keyword>
<dbReference type="PANTHER" id="PTHR23079">
    <property type="entry name" value="RNA-DEPENDENT RNA POLYMERASE"/>
    <property type="match status" value="1"/>
</dbReference>
<sequence length="80" mass="9134">MPLAGCHKVQKKAKRIGLLFSTARTTPSVEPRRYEDISDVETAHYIFTDGCGLIFPHLSQELARRIRIVSRTVRYTPSVF</sequence>
<comment type="caution">
    <text evidence="3">The sequence shown here is derived from an EMBL/GenBank/DDBJ whole genome shotgun (WGS) entry which is preliminary data.</text>
</comment>
<organism evidence="3 4">
    <name type="scientific">Glomerella acutata</name>
    <name type="common">Colletotrichum acutatum</name>
    <dbReference type="NCBI Taxonomy" id="27357"/>
    <lineage>
        <taxon>Eukaryota</taxon>
        <taxon>Fungi</taxon>
        <taxon>Dikarya</taxon>
        <taxon>Ascomycota</taxon>
        <taxon>Pezizomycotina</taxon>
        <taxon>Sordariomycetes</taxon>
        <taxon>Hypocreomycetidae</taxon>
        <taxon>Glomerellales</taxon>
        <taxon>Glomerellaceae</taxon>
        <taxon>Colletotrichum</taxon>
        <taxon>Colletotrichum acutatum species complex</taxon>
    </lineage>
</organism>
<feature type="domain" description="RDRP core" evidence="2">
    <location>
        <begin position="7"/>
        <end position="80"/>
    </location>
</feature>
<dbReference type="GO" id="GO:0003968">
    <property type="term" value="F:RNA-directed RNA polymerase activity"/>
    <property type="evidence" value="ECO:0007669"/>
    <property type="project" value="UniProtKB-KW"/>
</dbReference>
<evidence type="ECO:0000256" key="1">
    <source>
        <dbReference type="RuleBase" id="RU363098"/>
    </source>
</evidence>
<proteinExistence type="inferred from homology"/>
<dbReference type="InterPro" id="IPR057596">
    <property type="entry name" value="RDRP_core"/>
</dbReference>
<dbReference type="GeneID" id="85391436"/>
<dbReference type="Pfam" id="PF05183">
    <property type="entry name" value="RdRP"/>
    <property type="match status" value="1"/>
</dbReference>